<dbReference type="EMBL" id="CP031517">
    <property type="protein sequence ID" value="QOS39455.1"/>
    <property type="molecule type" value="Genomic_DNA"/>
</dbReference>
<dbReference type="SUPFAM" id="SSF75304">
    <property type="entry name" value="Amidase signature (AS) enzymes"/>
    <property type="match status" value="1"/>
</dbReference>
<reference evidence="2 3" key="1">
    <citation type="submission" date="2018-08" db="EMBL/GenBank/DDBJ databases">
        <title>The first complete genome of Treponema rectale (CHPAT), a commensal spirochete of the bovine rectum.</title>
        <authorList>
            <person name="Staton G.J."/>
            <person name="Clegg S.R."/>
            <person name="Carter S.D."/>
            <person name="Radford A.D."/>
            <person name="Darby A."/>
            <person name="Hall N."/>
            <person name="Birtles R.J."/>
            <person name="Evans N.J."/>
        </authorList>
    </citation>
    <scope>NUCLEOTIDE SEQUENCE [LARGE SCALE GENOMIC DNA]</scope>
    <source>
        <strain evidence="2 3">CHPA</strain>
    </source>
</reference>
<dbReference type="Pfam" id="PF01425">
    <property type="entry name" value="Amidase"/>
    <property type="match status" value="1"/>
</dbReference>
<protein>
    <submittedName>
        <fullName evidence="2">Asp-tRNA(Asn)/Glu-tRNA(Gln) amidotransferase subunit GatA</fullName>
    </submittedName>
</protein>
<gene>
    <name evidence="2" type="ORF">DYE49_02885</name>
</gene>
<dbReference type="AlphaFoldDB" id="A0A7M1XKC5"/>
<evidence type="ECO:0000313" key="2">
    <source>
        <dbReference type="EMBL" id="QOS39455.1"/>
    </source>
</evidence>
<accession>A0A7M1XKC5</accession>
<organism evidence="2 3">
    <name type="scientific">Treponema rectale</name>
    <dbReference type="NCBI Taxonomy" id="744512"/>
    <lineage>
        <taxon>Bacteria</taxon>
        <taxon>Pseudomonadati</taxon>
        <taxon>Spirochaetota</taxon>
        <taxon>Spirochaetia</taxon>
        <taxon>Spirochaetales</taxon>
        <taxon>Treponemataceae</taxon>
        <taxon>Treponema</taxon>
    </lineage>
</organism>
<dbReference type="Gene3D" id="3.90.1300.10">
    <property type="entry name" value="Amidase signature (AS) domain"/>
    <property type="match status" value="1"/>
</dbReference>
<dbReference type="Proteomes" id="UP000593591">
    <property type="component" value="Chromosome"/>
</dbReference>
<feature type="domain" description="Amidase" evidence="1">
    <location>
        <begin position="26"/>
        <end position="465"/>
    </location>
</feature>
<proteinExistence type="predicted"/>
<dbReference type="InterPro" id="IPR036928">
    <property type="entry name" value="AS_sf"/>
</dbReference>
<dbReference type="PANTHER" id="PTHR11895">
    <property type="entry name" value="TRANSAMIDASE"/>
    <property type="match status" value="1"/>
</dbReference>
<dbReference type="KEGG" id="trc:DYE49_02885"/>
<dbReference type="GO" id="GO:0016740">
    <property type="term" value="F:transferase activity"/>
    <property type="evidence" value="ECO:0007669"/>
    <property type="project" value="UniProtKB-KW"/>
</dbReference>
<dbReference type="InterPro" id="IPR023631">
    <property type="entry name" value="Amidase_dom"/>
</dbReference>
<keyword evidence="2" id="KW-0808">Transferase</keyword>
<dbReference type="InterPro" id="IPR000120">
    <property type="entry name" value="Amidase"/>
</dbReference>
<evidence type="ECO:0000259" key="1">
    <source>
        <dbReference type="Pfam" id="PF01425"/>
    </source>
</evidence>
<dbReference type="PANTHER" id="PTHR11895:SF151">
    <property type="entry name" value="GLUTAMYL-TRNA(GLN) AMIDOTRANSFERASE SUBUNIT A"/>
    <property type="match status" value="1"/>
</dbReference>
<evidence type="ECO:0000313" key="3">
    <source>
        <dbReference type="Proteomes" id="UP000593591"/>
    </source>
</evidence>
<name>A0A7M1XKC5_9SPIR</name>
<sequence length="485" mass="53707">MMKLMNKSIHELHDMLVKGEVTASQLVEECIDLVKEDQCNSFEAMCFEEARKEASKITKVEEDEFLKGIPYFAKDNYSTKGVETTASSNILNGYVPTYDATVVTKLRRAGMIQIGHTTMDELAMGGTGTTGHKGNTTNPYDRERIIGGSSCGSAAAVAQGIAPFALGSDTGDSVRKPASHAGLVGFKPTWGRISRFGLFPFAPSMDTIAYFTRNVLDASFVLSTLAGHDNLDMSSSSRKKEKYQDYVLEHKTLKKVGYFKAVMDGITDPVIKKAFVELLEAMKKKGYEVVEYDFKEELLDALYPTYMIISCAEAGSNNANLDGIRFGPAADNNPQTYKEYMCDCRTKGFSDLIKRRFVIGSFALLAENQPEMFNRAQKARRLIVNAMNEFFDSIDFFISPAAFSIPKKIKDLSTAWSTHPDFLDNILTIGNFGGYPSITLPLCFDEGMPIGVNVTGRCFEDGYVLSCAQDIEDITKLHDLVKEVK</sequence>